<protein>
    <submittedName>
        <fullName evidence="2">CaiB/BaiF CoA transferase family protein</fullName>
    </submittedName>
</protein>
<dbReference type="Pfam" id="PF02515">
    <property type="entry name" value="CoA_transf_3"/>
    <property type="match status" value="1"/>
</dbReference>
<proteinExistence type="predicted"/>
<evidence type="ECO:0000256" key="1">
    <source>
        <dbReference type="ARBA" id="ARBA00022679"/>
    </source>
</evidence>
<dbReference type="PANTHER" id="PTHR48207:SF3">
    <property type="entry name" value="SUCCINATE--HYDROXYMETHYLGLUTARATE COA-TRANSFERASE"/>
    <property type="match status" value="1"/>
</dbReference>
<keyword evidence="1 2" id="KW-0808">Transferase</keyword>
<evidence type="ECO:0000313" key="3">
    <source>
        <dbReference type="Proteomes" id="UP001560267"/>
    </source>
</evidence>
<dbReference type="PANTHER" id="PTHR48207">
    <property type="entry name" value="SUCCINATE--HYDROXYMETHYLGLUTARATE COA-TRANSFERASE"/>
    <property type="match status" value="1"/>
</dbReference>
<dbReference type="GO" id="GO:0016740">
    <property type="term" value="F:transferase activity"/>
    <property type="evidence" value="ECO:0007669"/>
    <property type="project" value="UniProtKB-KW"/>
</dbReference>
<dbReference type="Proteomes" id="UP001560267">
    <property type="component" value="Unassembled WGS sequence"/>
</dbReference>
<sequence length="401" mass="43180">MDAPSAADRGPLTGLLVADFSRILAGPYATMLLGDLGATIIKVESPSGDDTRTWKPPVRKGVSTYYLGINRNKRSIVLDLRDPDDQRVARELALRADIMVENFKPGQITRFGLGYEELSELNPGLIYASISGFGTRSPGDQMLGYDLMIQAMSGLMSLTGDPDGPGYRAGISVFDIVAGLHLSMGVLAALHRRHSSGRGQHVEVSLLASALSGLVNHTAAVTLGGVVPFRMGNAHPSLYPYDPFPTSDGELIVIAANDGQFHKLTEILGVPELAADERFCHNERRTANRAILGPLLSARLGTKTSEEWFRLFSAAGIPCAPIATVDEGIALAKRVGLEPTVTLRDGEEEYEMIRNPITLSETPPSYRHLPPELGVDGDAIRSWLMSTPRPSSSTEPPSGKR</sequence>
<dbReference type="Gene3D" id="3.30.1540.10">
    <property type="entry name" value="formyl-coa transferase, domain 3"/>
    <property type="match status" value="1"/>
</dbReference>
<dbReference type="EMBL" id="JBFSHR010000008">
    <property type="protein sequence ID" value="MEX6428934.1"/>
    <property type="molecule type" value="Genomic_DNA"/>
</dbReference>
<dbReference type="InterPro" id="IPR044855">
    <property type="entry name" value="CoA-Trfase_III_dom3_sf"/>
</dbReference>
<dbReference type="InterPro" id="IPR003673">
    <property type="entry name" value="CoA-Trfase_fam_III"/>
</dbReference>
<dbReference type="InterPro" id="IPR023606">
    <property type="entry name" value="CoA-Trfase_III_dom_1_sf"/>
</dbReference>
<dbReference type="RefSeq" id="WP_366525847.1">
    <property type="nucleotide sequence ID" value="NZ_JBFSHR010000008.1"/>
</dbReference>
<dbReference type="Gene3D" id="3.40.50.10540">
    <property type="entry name" value="Crotonobetainyl-coa:carnitine coa-transferase, domain 1"/>
    <property type="match status" value="1"/>
</dbReference>
<keyword evidence="3" id="KW-1185">Reference proteome</keyword>
<accession>A0ABV3Y149</accession>
<name>A0ABV3Y149_9ACTN</name>
<gene>
    <name evidence="2" type="ORF">AB6A68_03675</name>
</gene>
<organism evidence="2 3">
    <name type="scientific">Ferrimicrobium acidiphilum</name>
    <dbReference type="NCBI Taxonomy" id="121039"/>
    <lineage>
        <taxon>Bacteria</taxon>
        <taxon>Bacillati</taxon>
        <taxon>Actinomycetota</taxon>
        <taxon>Acidimicrobiia</taxon>
        <taxon>Acidimicrobiales</taxon>
        <taxon>Acidimicrobiaceae</taxon>
        <taxon>Ferrimicrobium</taxon>
    </lineage>
</organism>
<comment type="caution">
    <text evidence="2">The sequence shown here is derived from an EMBL/GenBank/DDBJ whole genome shotgun (WGS) entry which is preliminary data.</text>
</comment>
<evidence type="ECO:0000313" key="2">
    <source>
        <dbReference type="EMBL" id="MEX6428934.1"/>
    </source>
</evidence>
<reference evidence="2 3" key="1">
    <citation type="submission" date="2024-07" db="EMBL/GenBank/DDBJ databases">
        <title>Draft Genome Sequence of Ferrimicrobium acidiphilum Strain YE2023, Isolated from a Pulp of Bioleach Reactor.</title>
        <authorList>
            <person name="Elkina Y.A."/>
            <person name="Bulaeva A.G."/>
            <person name="Beletsky A.V."/>
            <person name="Mardanov A.V."/>
        </authorList>
    </citation>
    <scope>NUCLEOTIDE SEQUENCE [LARGE SCALE GENOMIC DNA]</scope>
    <source>
        <strain evidence="2 3">YE2023</strain>
    </source>
</reference>
<dbReference type="InterPro" id="IPR050483">
    <property type="entry name" value="CoA-transferase_III_domain"/>
</dbReference>
<dbReference type="SUPFAM" id="SSF89796">
    <property type="entry name" value="CoA-transferase family III (CaiB/BaiF)"/>
    <property type="match status" value="1"/>
</dbReference>